<gene>
    <name evidence="1" type="ORF">SUNI508_14084</name>
</gene>
<dbReference type="Proteomes" id="UP001408356">
    <property type="component" value="Unassembled WGS sequence"/>
</dbReference>
<dbReference type="EMBL" id="JARVKF010000245">
    <property type="protein sequence ID" value="KAK9420362.1"/>
    <property type="molecule type" value="Genomic_DNA"/>
</dbReference>
<proteinExistence type="predicted"/>
<evidence type="ECO:0000313" key="1">
    <source>
        <dbReference type="EMBL" id="KAK9420362.1"/>
    </source>
</evidence>
<comment type="caution">
    <text evidence="1">The sequence shown here is derived from an EMBL/GenBank/DDBJ whole genome shotgun (WGS) entry which is preliminary data.</text>
</comment>
<protein>
    <submittedName>
        <fullName evidence="1">Heterokaryon incompatibility domain-containing protein</fullName>
    </submittedName>
</protein>
<feature type="non-terminal residue" evidence="1">
    <location>
        <position position="57"/>
    </location>
</feature>
<evidence type="ECO:0000313" key="2">
    <source>
        <dbReference type="Proteomes" id="UP001408356"/>
    </source>
</evidence>
<accession>A0ABR2V0F3</accession>
<sequence length="57" mass="6488">MMDRIYRNAETVIIYLGPDADESNLVMEYLSVDDYELLNDDGELFTDPGLRMAKAQG</sequence>
<name>A0ABR2V0F3_9PEZI</name>
<organism evidence="1 2">
    <name type="scientific">Seiridium unicorne</name>
    <dbReference type="NCBI Taxonomy" id="138068"/>
    <lineage>
        <taxon>Eukaryota</taxon>
        <taxon>Fungi</taxon>
        <taxon>Dikarya</taxon>
        <taxon>Ascomycota</taxon>
        <taxon>Pezizomycotina</taxon>
        <taxon>Sordariomycetes</taxon>
        <taxon>Xylariomycetidae</taxon>
        <taxon>Amphisphaeriales</taxon>
        <taxon>Sporocadaceae</taxon>
        <taxon>Seiridium</taxon>
    </lineage>
</organism>
<reference evidence="1 2" key="1">
    <citation type="journal article" date="2024" name="J. Plant Pathol.">
        <title>Sequence and assembly of the genome of Seiridium unicorne, isolate CBS 538.82, causal agent of cypress canker disease.</title>
        <authorList>
            <person name="Scali E."/>
            <person name="Rocca G.D."/>
            <person name="Danti R."/>
            <person name="Garbelotto M."/>
            <person name="Barberini S."/>
            <person name="Baroncelli R."/>
            <person name="Emiliani G."/>
        </authorList>
    </citation>
    <scope>NUCLEOTIDE SEQUENCE [LARGE SCALE GENOMIC DNA]</scope>
    <source>
        <strain evidence="1 2">BM-138-508</strain>
    </source>
</reference>
<keyword evidence="2" id="KW-1185">Reference proteome</keyword>